<sequence length="88" mass="9373">MTDQAIHLVNLLLLLLLLLWLLRLLLLLLLCTVIATNCPTIAMVIVAASNGRVAITAVKDIIVATAATAVSHDRAFHAAAIVKILSTH</sequence>
<proteinExistence type="predicted"/>
<accession>A0A2M4D0C2</accession>
<reference evidence="1" key="1">
    <citation type="submission" date="2018-01" db="EMBL/GenBank/DDBJ databases">
        <title>An insight into the sialome of Amazonian anophelines.</title>
        <authorList>
            <person name="Ribeiro J.M."/>
            <person name="Scarpassa V."/>
            <person name="Calvo E."/>
        </authorList>
    </citation>
    <scope>NUCLEOTIDE SEQUENCE</scope>
</reference>
<protein>
    <submittedName>
        <fullName evidence="1">Putative plasma membrane protein</fullName>
    </submittedName>
</protein>
<organism evidence="1">
    <name type="scientific">Anopheles darlingi</name>
    <name type="common">Mosquito</name>
    <dbReference type="NCBI Taxonomy" id="43151"/>
    <lineage>
        <taxon>Eukaryota</taxon>
        <taxon>Metazoa</taxon>
        <taxon>Ecdysozoa</taxon>
        <taxon>Arthropoda</taxon>
        <taxon>Hexapoda</taxon>
        <taxon>Insecta</taxon>
        <taxon>Pterygota</taxon>
        <taxon>Neoptera</taxon>
        <taxon>Endopterygota</taxon>
        <taxon>Diptera</taxon>
        <taxon>Nematocera</taxon>
        <taxon>Culicoidea</taxon>
        <taxon>Culicidae</taxon>
        <taxon>Anophelinae</taxon>
        <taxon>Anopheles</taxon>
    </lineage>
</organism>
<dbReference type="AlphaFoldDB" id="A0A2M4D0C2"/>
<evidence type="ECO:0000313" key="1">
    <source>
        <dbReference type="EMBL" id="MBW71032.1"/>
    </source>
</evidence>
<name>A0A2M4D0C2_ANODA</name>
<dbReference type="EMBL" id="GGFL01006854">
    <property type="protein sequence ID" value="MBW71032.1"/>
    <property type="molecule type" value="Transcribed_RNA"/>
</dbReference>